<dbReference type="EMBL" id="JXQQ01000025">
    <property type="protein sequence ID" value="KIQ32831.1"/>
    <property type="molecule type" value="Genomic_DNA"/>
</dbReference>
<evidence type="ECO:0000313" key="2">
    <source>
        <dbReference type="EMBL" id="KIQ32831.1"/>
    </source>
</evidence>
<sequence>MDLPALFDHLLNFVAPAAFIALVLALVGRFLGGRRAGVPRWWVQWAITFAAGVGVLVLGLVVFGSDGVMATYAALVAVCGTVQWLAMRGWRR</sequence>
<feature type="transmembrane region" description="Helical" evidence="1">
    <location>
        <begin position="69"/>
        <end position="87"/>
    </location>
</feature>
<comment type="caution">
    <text evidence="2">The sequence shown here is derived from an EMBL/GenBank/DDBJ whole genome shotgun (WGS) entry which is preliminary data.</text>
</comment>
<dbReference type="Proteomes" id="UP000032067">
    <property type="component" value="Unassembled WGS sequence"/>
</dbReference>
<dbReference type="RefSeq" id="WP_042578913.1">
    <property type="nucleotide sequence ID" value="NZ_JXQQ01000025.1"/>
</dbReference>
<dbReference type="OrthoDB" id="8908883at2"/>
<organism evidence="2 3">
    <name type="scientific">Variovorax paradoxus</name>
    <dbReference type="NCBI Taxonomy" id="34073"/>
    <lineage>
        <taxon>Bacteria</taxon>
        <taxon>Pseudomonadati</taxon>
        <taxon>Pseudomonadota</taxon>
        <taxon>Betaproteobacteria</taxon>
        <taxon>Burkholderiales</taxon>
        <taxon>Comamonadaceae</taxon>
        <taxon>Variovorax</taxon>
    </lineage>
</organism>
<feature type="transmembrane region" description="Helical" evidence="1">
    <location>
        <begin position="43"/>
        <end position="63"/>
    </location>
</feature>
<reference evidence="2 3" key="1">
    <citation type="submission" date="2014-12" db="EMBL/GenBank/DDBJ databases">
        <title>16Stimator: statistical estimation of ribosomal gene copy numbers from draft genome assemblies.</title>
        <authorList>
            <person name="Perisin M.A."/>
            <person name="Vetter M."/>
            <person name="Gilbert J.A."/>
            <person name="Bergelson J."/>
        </authorList>
    </citation>
    <scope>NUCLEOTIDE SEQUENCE [LARGE SCALE GENOMIC DNA]</scope>
    <source>
        <strain evidence="2 3">MEDvA23</strain>
    </source>
</reference>
<dbReference type="AlphaFoldDB" id="A0A0D0MKK6"/>
<gene>
    <name evidence="2" type="ORF">RT97_11540</name>
</gene>
<protein>
    <submittedName>
        <fullName evidence="2">Uncharacterized protein</fullName>
    </submittedName>
</protein>
<evidence type="ECO:0000256" key="1">
    <source>
        <dbReference type="SAM" id="Phobius"/>
    </source>
</evidence>
<keyword evidence="1" id="KW-0472">Membrane</keyword>
<keyword evidence="1" id="KW-0812">Transmembrane</keyword>
<feature type="transmembrane region" description="Helical" evidence="1">
    <location>
        <begin position="13"/>
        <end position="31"/>
    </location>
</feature>
<accession>A0A0D0MKK6</accession>
<proteinExistence type="predicted"/>
<evidence type="ECO:0000313" key="3">
    <source>
        <dbReference type="Proteomes" id="UP000032067"/>
    </source>
</evidence>
<name>A0A0D0MKK6_VARPD</name>
<keyword evidence="1" id="KW-1133">Transmembrane helix</keyword>